<dbReference type="Pfam" id="PF00263">
    <property type="entry name" value="Secretin"/>
    <property type="match status" value="1"/>
</dbReference>
<dbReference type="PANTHER" id="PTHR30604">
    <property type="entry name" value="PROTEIN TRANSPORT PROTEIN HOFQ"/>
    <property type="match status" value="1"/>
</dbReference>
<comment type="similarity">
    <text evidence="7">Belongs to the bacterial secretin family.</text>
</comment>
<dbReference type="Proteomes" id="UP001165678">
    <property type="component" value="Unassembled WGS sequence"/>
</dbReference>
<keyword evidence="6" id="KW-0998">Cell outer membrane</keyword>
<comment type="caution">
    <text evidence="10">The sequence shown here is derived from an EMBL/GenBank/DDBJ whole genome shotgun (WGS) entry which is preliminary data.</text>
</comment>
<evidence type="ECO:0000256" key="4">
    <source>
        <dbReference type="ARBA" id="ARBA00022927"/>
    </source>
</evidence>
<dbReference type="NCBIfam" id="TIGR02515">
    <property type="entry name" value="IV_pilus_PilQ"/>
    <property type="match status" value="1"/>
</dbReference>
<gene>
    <name evidence="10" type="primary">pilQ</name>
    <name evidence="10" type="ORF">OQ287_08955</name>
</gene>
<name>A0AA41ZNT2_9GAMM</name>
<evidence type="ECO:0000256" key="6">
    <source>
        <dbReference type="ARBA" id="ARBA00023237"/>
    </source>
</evidence>
<evidence type="ECO:0000256" key="3">
    <source>
        <dbReference type="ARBA" id="ARBA00022729"/>
    </source>
</evidence>
<proteinExistence type="inferred from homology"/>
<dbReference type="InterPro" id="IPR004846">
    <property type="entry name" value="T2SS/T3SS_dom"/>
</dbReference>
<comment type="subcellular location">
    <subcellularLocation>
        <location evidence="8">Cell outer membrane</location>
    </subcellularLocation>
    <subcellularLocation>
        <location evidence="1">Membrane</location>
    </subcellularLocation>
</comment>
<dbReference type="Pfam" id="PF07660">
    <property type="entry name" value="STN"/>
    <property type="match status" value="1"/>
</dbReference>
<dbReference type="AlphaFoldDB" id="A0AA41ZNT2"/>
<evidence type="ECO:0000256" key="1">
    <source>
        <dbReference type="ARBA" id="ARBA00004370"/>
    </source>
</evidence>
<dbReference type="InterPro" id="IPR005644">
    <property type="entry name" value="NolW-like"/>
</dbReference>
<dbReference type="Pfam" id="PF03958">
    <property type="entry name" value="Secretin_N"/>
    <property type="match status" value="1"/>
</dbReference>
<dbReference type="InterPro" id="IPR051808">
    <property type="entry name" value="Type_IV_pilus_biogenesis"/>
</dbReference>
<dbReference type="GO" id="GO:0009279">
    <property type="term" value="C:cell outer membrane"/>
    <property type="evidence" value="ECO:0007669"/>
    <property type="project" value="UniProtKB-SubCell"/>
</dbReference>
<evidence type="ECO:0000256" key="5">
    <source>
        <dbReference type="ARBA" id="ARBA00023136"/>
    </source>
</evidence>
<keyword evidence="2 8" id="KW-0813">Transport</keyword>
<evidence type="ECO:0000259" key="9">
    <source>
        <dbReference type="SMART" id="SM00965"/>
    </source>
</evidence>
<dbReference type="PRINTS" id="PR00811">
    <property type="entry name" value="BCTERIALGSPD"/>
</dbReference>
<evidence type="ECO:0000256" key="8">
    <source>
        <dbReference type="RuleBase" id="RU004004"/>
    </source>
</evidence>
<dbReference type="Pfam" id="PF11741">
    <property type="entry name" value="AMIN"/>
    <property type="match status" value="1"/>
</dbReference>
<keyword evidence="3" id="KW-0732">Signal</keyword>
<dbReference type="InterPro" id="IPR013355">
    <property type="entry name" value="Pilus_4_PilQ"/>
</dbReference>
<keyword evidence="5" id="KW-0472">Membrane</keyword>
<evidence type="ECO:0000256" key="2">
    <source>
        <dbReference type="ARBA" id="ARBA00022448"/>
    </source>
</evidence>
<protein>
    <submittedName>
        <fullName evidence="10">Type IV pilus secretin PilQ</fullName>
    </submittedName>
</protein>
<dbReference type="InterPro" id="IPR011662">
    <property type="entry name" value="Secretin/TonB_short_N"/>
</dbReference>
<dbReference type="Gene3D" id="2.60.40.3470">
    <property type="match status" value="1"/>
</dbReference>
<accession>A0AA41ZNT2</accession>
<feature type="domain" description="Secretin/TonB short N-terminal" evidence="9">
    <location>
        <begin position="302"/>
        <end position="350"/>
    </location>
</feature>
<evidence type="ECO:0000313" key="10">
    <source>
        <dbReference type="EMBL" id="MCX2524370.1"/>
    </source>
</evidence>
<dbReference type="GO" id="GO:0009306">
    <property type="term" value="P:protein secretion"/>
    <property type="evidence" value="ECO:0007669"/>
    <property type="project" value="InterPro"/>
</dbReference>
<evidence type="ECO:0000313" key="11">
    <source>
        <dbReference type="Proteomes" id="UP001165678"/>
    </source>
</evidence>
<dbReference type="RefSeq" id="WP_265896212.1">
    <property type="nucleotide sequence ID" value="NZ_JAPIVE010000002.1"/>
</dbReference>
<reference evidence="10" key="1">
    <citation type="submission" date="2022-11" db="EMBL/GenBank/DDBJ databases">
        <title>Larsenimonas rhizosphaerae sp. nov., isolated from a tidal mudflat.</title>
        <authorList>
            <person name="Lee S.D."/>
            <person name="Kim I.S."/>
        </authorList>
    </citation>
    <scope>NUCLEOTIDE SEQUENCE</scope>
    <source>
        <strain evidence="10">GH2-1</strain>
    </source>
</reference>
<dbReference type="InterPro" id="IPR038591">
    <property type="entry name" value="NolW-like_sf"/>
</dbReference>
<keyword evidence="4" id="KW-0653">Protein transport</keyword>
<dbReference type="InterPro" id="IPR021731">
    <property type="entry name" value="AMIN_dom"/>
</dbReference>
<dbReference type="Gene3D" id="3.30.1370.130">
    <property type="match status" value="1"/>
</dbReference>
<dbReference type="PANTHER" id="PTHR30604:SF1">
    <property type="entry name" value="DNA UTILIZATION PROTEIN HOFQ"/>
    <property type="match status" value="1"/>
</dbReference>
<organism evidence="10 11">
    <name type="scientific">Larsenimonas rhizosphaerae</name>
    <dbReference type="NCBI Taxonomy" id="2944682"/>
    <lineage>
        <taxon>Bacteria</taxon>
        <taxon>Pseudomonadati</taxon>
        <taxon>Pseudomonadota</taxon>
        <taxon>Gammaproteobacteria</taxon>
        <taxon>Oceanospirillales</taxon>
        <taxon>Halomonadaceae</taxon>
        <taxon>Larsenimonas</taxon>
    </lineage>
</organism>
<dbReference type="SMART" id="SM00965">
    <property type="entry name" value="STN"/>
    <property type="match status" value="1"/>
</dbReference>
<keyword evidence="11" id="KW-1185">Reference proteome</keyword>
<dbReference type="InterPro" id="IPR001775">
    <property type="entry name" value="GspD/PilQ"/>
</dbReference>
<evidence type="ECO:0000256" key="7">
    <source>
        <dbReference type="RuleBase" id="RU004003"/>
    </source>
</evidence>
<dbReference type="Gene3D" id="3.30.1370.120">
    <property type="match status" value="1"/>
</dbReference>
<sequence length="682" mass="73295">MTTMRAVLQWVMLAGVWCLLAGSAWGATLDAINVSADSRERVFLDLHFDQMPPAPQSYSLASPWRYVLDLAGVDNGLASARVPVKRYGVDDVVVSGNRSKLRLVINASRPYQVSNTATGNVLRITLMPEDAAGNASSSTGSGVGSPAPVASSPASAIQQVTSIDFKRGDDGRGRLLIELARPGVDARLESTPRGAILVLPETRLPRAWDQVLDVTDFGTPVSRVTPAVEQGDTRFIIAHDGGTPLVAQQGRLLTVDIPPRPSRTASSAPAAQRDYAGQLITLDFQAIDIRAVLSLLAEEGGLNLVVSDSVQGSVTLDLQNVPWDQALDIVLKSKGLASRQEGSVLMVAPADELVSLSQRRMAADQNAMQLAELAMDYIQVRYARAEDLALLLKGEEGMGLLSPRGRVMVDPRTNTLLVRDTREQLAQMRQSISRLDIPVRQVQIEARIVIARESVTNELGVRWGASKSRVPGSGINVSGASSGIAGNGGLAVDLGSDNNPTTSFSFGYLSGDVLLDLELNALETEGKSQTISQPRVITANQRKAVIKQGQEIPYQESTSSGATNVAFKEAVLSLEVTPQVTPDNRIIMDLLIKNDDVSSTQYEGAPAIDTNEIQTQVLVNDGETVVLGGILSTEQLRNLYKTPLLGDIPLLGHLFRYTEESNSKVELLVFITPKIIDDSLIR</sequence>
<dbReference type="EMBL" id="JAPIVE010000002">
    <property type="protein sequence ID" value="MCX2524370.1"/>
    <property type="molecule type" value="Genomic_DNA"/>
</dbReference>